<evidence type="ECO:0000256" key="3">
    <source>
        <dbReference type="ARBA" id="ARBA00022691"/>
    </source>
</evidence>
<dbReference type="InterPro" id="IPR001077">
    <property type="entry name" value="COMT_C"/>
</dbReference>
<keyword evidence="2" id="KW-0808">Transferase</keyword>
<dbReference type="InterPro" id="IPR012967">
    <property type="entry name" value="COMT_dimerisation"/>
</dbReference>
<dbReference type="PANTHER" id="PTHR43712:SF2">
    <property type="entry name" value="O-METHYLTRANSFERASE CICE"/>
    <property type="match status" value="1"/>
</dbReference>
<dbReference type="Proteomes" id="UP000789375">
    <property type="component" value="Unassembled WGS sequence"/>
</dbReference>
<gene>
    <name evidence="7" type="ORF">FMOSSE_LOCUS11670</name>
</gene>
<dbReference type="Gene3D" id="3.40.50.150">
    <property type="entry name" value="Vaccinia Virus protein VP39"/>
    <property type="match status" value="2"/>
</dbReference>
<keyword evidence="1" id="KW-0489">Methyltransferase</keyword>
<feature type="domain" description="O-methyltransferase dimerisation" evidence="6">
    <location>
        <begin position="4"/>
        <end position="79"/>
    </location>
</feature>
<dbReference type="InterPro" id="IPR036388">
    <property type="entry name" value="WH-like_DNA-bd_sf"/>
</dbReference>
<reference evidence="7" key="1">
    <citation type="submission" date="2021-06" db="EMBL/GenBank/DDBJ databases">
        <authorList>
            <person name="Kallberg Y."/>
            <person name="Tangrot J."/>
            <person name="Rosling A."/>
        </authorList>
    </citation>
    <scope>NUCLEOTIDE SEQUENCE</scope>
    <source>
        <strain evidence="7">87-6 pot B 2015</strain>
    </source>
</reference>
<dbReference type="EMBL" id="CAJVPP010004782">
    <property type="protein sequence ID" value="CAG8655277.1"/>
    <property type="molecule type" value="Genomic_DNA"/>
</dbReference>
<evidence type="ECO:0000256" key="4">
    <source>
        <dbReference type="SAM" id="Coils"/>
    </source>
</evidence>
<dbReference type="InterPro" id="IPR016461">
    <property type="entry name" value="COMT-like"/>
</dbReference>
<dbReference type="GO" id="GO:0008171">
    <property type="term" value="F:O-methyltransferase activity"/>
    <property type="evidence" value="ECO:0007669"/>
    <property type="project" value="InterPro"/>
</dbReference>
<name>A0A9N9E0P9_FUNMO</name>
<dbReference type="GO" id="GO:0046983">
    <property type="term" value="F:protein dimerization activity"/>
    <property type="evidence" value="ECO:0007669"/>
    <property type="project" value="InterPro"/>
</dbReference>
<comment type="caution">
    <text evidence="7">The sequence shown here is derived from an EMBL/GenBank/DDBJ whole genome shotgun (WGS) entry which is preliminary data.</text>
</comment>
<evidence type="ECO:0000259" key="6">
    <source>
        <dbReference type="Pfam" id="PF08100"/>
    </source>
</evidence>
<dbReference type="SUPFAM" id="SSF46785">
    <property type="entry name" value="Winged helix' DNA-binding domain"/>
    <property type="match status" value="1"/>
</dbReference>
<organism evidence="7 8">
    <name type="scientific">Funneliformis mosseae</name>
    <name type="common">Endomycorrhizal fungus</name>
    <name type="synonym">Glomus mosseae</name>
    <dbReference type="NCBI Taxonomy" id="27381"/>
    <lineage>
        <taxon>Eukaryota</taxon>
        <taxon>Fungi</taxon>
        <taxon>Fungi incertae sedis</taxon>
        <taxon>Mucoromycota</taxon>
        <taxon>Glomeromycotina</taxon>
        <taxon>Glomeromycetes</taxon>
        <taxon>Glomerales</taxon>
        <taxon>Glomeraceae</taxon>
        <taxon>Funneliformis</taxon>
    </lineage>
</organism>
<dbReference type="Pfam" id="PF08100">
    <property type="entry name" value="Dimerisation"/>
    <property type="match status" value="1"/>
</dbReference>
<dbReference type="Gene3D" id="1.20.5.170">
    <property type="match status" value="1"/>
</dbReference>
<dbReference type="SUPFAM" id="SSF53335">
    <property type="entry name" value="S-adenosyl-L-methionine-dependent methyltransferases"/>
    <property type="match status" value="1"/>
</dbReference>
<keyword evidence="4" id="KW-0175">Coiled coil</keyword>
<dbReference type="GO" id="GO:0032259">
    <property type="term" value="P:methylation"/>
    <property type="evidence" value="ECO:0007669"/>
    <property type="project" value="UniProtKB-KW"/>
</dbReference>
<dbReference type="PANTHER" id="PTHR43712">
    <property type="entry name" value="PUTATIVE (AFU_ORTHOLOGUE AFUA_4G14580)-RELATED"/>
    <property type="match status" value="1"/>
</dbReference>
<evidence type="ECO:0000256" key="2">
    <source>
        <dbReference type="ARBA" id="ARBA00022679"/>
    </source>
</evidence>
<accession>A0A9N9E0P9</accession>
<feature type="coiled-coil region" evidence="4">
    <location>
        <begin position="350"/>
        <end position="384"/>
    </location>
</feature>
<evidence type="ECO:0000256" key="1">
    <source>
        <dbReference type="ARBA" id="ARBA00022603"/>
    </source>
</evidence>
<dbReference type="Pfam" id="PF00891">
    <property type="entry name" value="Methyltransf_2"/>
    <property type="match status" value="1"/>
</dbReference>
<dbReference type="InterPro" id="IPR029063">
    <property type="entry name" value="SAM-dependent_MTases_sf"/>
</dbReference>
<dbReference type="Gene3D" id="1.10.10.10">
    <property type="entry name" value="Winged helix-like DNA-binding domain superfamily/Winged helix DNA-binding domain"/>
    <property type="match status" value="1"/>
</dbReference>
<proteinExistence type="predicted"/>
<dbReference type="InterPro" id="IPR036390">
    <property type="entry name" value="WH_DNA-bd_sf"/>
</dbReference>
<evidence type="ECO:0000313" key="7">
    <source>
        <dbReference type="EMBL" id="CAG8655277.1"/>
    </source>
</evidence>
<evidence type="ECO:0000313" key="8">
    <source>
        <dbReference type="Proteomes" id="UP000789375"/>
    </source>
</evidence>
<sequence length="396" mass="45537">MAGHIYDYLILNALFELANLRIADIIKREGGKVSVKRLAELTDTNEDVLGRFLRAVSTKGIFYNHGDGVYSNNRMSSVLRDDHPNSVRLIIEMGIEEFFKASNNIGVTFKYPNKWDDIDGDVDKHEDKIKEIVTPWKKTFGIDIWEYYALLENKDKLERLNYAMIHSNKIIGNGPFIVLKINCDWRLNENSTVVDVGGGNGGTFFVDPPPIADVYYLRWILHDISAVKILKNLRSAISPSDVPTKLVLLEIIMDKPIRDDFLTQMDLAMLCTVFGKERTTQEFIKILKKSGWKYVKHVNSRGYINAIKAVPVRRMDKNYFGIRGKVNDPCQYNLLDCQELEISRLQSSEIAEIKLDISEIRTDITEMKTEISELRTDVTEMKSEIWEVKTDMEKIV</sequence>
<protein>
    <submittedName>
        <fullName evidence="7">15857_t:CDS:1</fullName>
    </submittedName>
</protein>
<dbReference type="PROSITE" id="PS51683">
    <property type="entry name" value="SAM_OMT_II"/>
    <property type="match status" value="1"/>
</dbReference>
<keyword evidence="8" id="KW-1185">Reference proteome</keyword>
<evidence type="ECO:0000259" key="5">
    <source>
        <dbReference type="Pfam" id="PF00891"/>
    </source>
</evidence>
<feature type="domain" description="O-methyltransferase C-terminal" evidence="5">
    <location>
        <begin position="201"/>
        <end position="292"/>
    </location>
</feature>
<keyword evidence="3" id="KW-0949">S-adenosyl-L-methionine</keyword>
<dbReference type="AlphaFoldDB" id="A0A9N9E0P9"/>